<name>A0AAJ1F527_9HYPH</name>
<accession>A0AAJ1F527</accession>
<organism evidence="1 2">
    <name type="scientific">Ciceribacter sichuanensis</name>
    <dbReference type="NCBI Taxonomy" id="2949647"/>
    <lineage>
        <taxon>Bacteria</taxon>
        <taxon>Pseudomonadati</taxon>
        <taxon>Pseudomonadota</taxon>
        <taxon>Alphaproteobacteria</taxon>
        <taxon>Hyphomicrobiales</taxon>
        <taxon>Rhizobiaceae</taxon>
        <taxon>Ciceribacter</taxon>
    </lineage>
</organism>
<sequence>MPSPPPPPTLESIQLRGYTTVAPTSGIEVGRLYFSGEGKRPKFVTGDGTVYNAMCYDDFLKTGALKQIGDYIVVEEPVRVAKKTVDASRTYGAALSTGKLGYIGEISADAGGKGSRIYTLENVRELTLTEAGAKLVMNNIGDDCRAIIKERKAAGSEVILVLNAWRADKLTDVTNQYAGASAGVAIGGTVASADGKTKVSGRGIGGTLEGRSDDTTEYSYVVVSINPDRI</sequence>
<proteinExistence type="predicted"/>
<reference evidence="1" key="1">
    <citation type="submission" date="2022-06" db="EMBL/GenBank/DDBJ databases">
        <authorList>
            <person name="Sun Q."/>
        </authorList>
    </citation>
    <scope>NUCLEOTIDE SEQUENCE</scope>
    <source>
        <strain evidence="1">S101</strain>
    </source>
</reference>
<dbReference type="EMBL" id="JAMXLX010000001">
    <property type="protein sequence ID" value="MCO5955357.1"/>
    <property type="molecule type" value="Genomic_DNA"/>
</dbReference>
<dbReference type="Proteomes" id="UP001155380">
    <property type="component" value="Unassembled WGS sequence"/>
</dbReference>
<comment type="caution">
    <text evidence="1">The sequence shown here is derived from an EMBL/GenBank/DDBJ whole genome shotgun (WGS) entry which is preliminary data.</text>
</comment>
<dbReference type="RefSeq" id="WP_250912124.1">
    <property type="nucleotide sequence ID" value="NZ_JAMXLX010000001.1"/>
</dbReference>
<protein>
    <submittedName>
        <fullName evidence="1">Uncharacterized protein</fullName>
    </submittedName>
</protein>
<evidence type="ECO:0000313" key="1">
    <source>
        <dbReference type="EMBL" id="MCO5955357.1"/>
    </source>
</evidence>
<evidence type="ECO:0000313" key="2">
    <source>
        <dbReference type="Proteomes" id="UP001155380"/>
    </source>
</evidence>
<dbReference type="AlphaFoldDB" id="A0AAJ1F527"/>
<gene>
    <name evidence="1" type="ORF">NBH21_01125</name>
</gene>